<evidence type="ECO:0000256" key="5">
    <source>
        <dbReference type="ARBA" id="ARBA00022989"/>
    </source>
</evidence>
<keyword evidence="4 7" id="KW-0812">Transmembrane</keyword>
<evidence type="ECO:0000256" key="3">
    <source>
        <dbReference type="ARBA" id="ARBA00022475"/>
    </source>
</evidence>
<dbReference type="InterPro" id="IPR002771">
    <property type="entry name" value="Multi_antbiot-R_MarC"/>
</dbReference>
<dbReference type="EMBL" id="CADCWP010000316">
    <property type="protein sequence ID" value="CAA9585893.1"/>
    <property type="molecule type" value="Genomic_DNA"/>
</dbReference>
<proteinExistence type="inferred from homology"/>
<evidence type="ECO:0000256" key="7">
    <source>
        <dbReference type="RuleBase" id="RU362048"/>
    </source>
</evidence>
<gene>
    <name evidence="8" type="ORF">AVDCRST_MAG86-3759</name>
</gene>
<comment type="subcellular location">
    <subcellularLocation>
        <location evidence="1 7">Cell membrane</location>
        <topology evidence="1 7">Multi-pass membrane protein</topology>
    </subcellularLocation>
</comment>
<reference evidence="8" key="1">
    <citation type="submission" date="2020-02" db="EMBL/GenBank/DDBJ databases">
        <authorList>
            <person name="Meier V. D."/>
        </authorList>
    </citation>
    <scope>NUCLEOTIDE SEQUENCE</scope>
    <source>
        <strain evidence="8">AVDCRST_MAG86</strain>
    </source>
</reference>
<dbReference type="GO" id="GO:0005886">
    <property type="term" value="C:plasma membrane"/>
    <property type="evidence" value="ECO:0007669"/>
    <property type="project" value="UniProtKB-SubCell"/>
</dbReference>
<feature type="transmembrane region" description="Helical" evidence="7">
    <location>
        <begin position="73"/>
        <end position="94"/>
    </location>
</feature>
<keyword evidence="3" id="KW-1003">Cell membrane</keyword>
<dbReference type="AlphaFoldDB" id="A0A6J4VQL8"/>
<evidence type="ECO:0000256" key="2">
    <source>
        <dbReference type="ARBA" id="ARBA00009784"/>
    </source>
</evidence>
<dbReference type="NCBIfam" id="TIGR00427">
    <property type="entry name" value="NAAT family transporter"/>
    <property type="match status" value="1"/>
</dbReference>
<feature type="transmembrane region" description="Helical" evidence="7">
    <location>
        <begin position="171"/>
        <end position="191"/>
    </location>
</feature>
<feature type="transmembrane region" description="Helical" evidence="7">
    <location>
        <begin position="135"/>
        <end position="159"/>
    </location>
</feature>
<sequence length="197" mass="21069">MTVLSAATLLFLVMDPFGNIPIFLSILEPYSAARRLRIIAREMLIALAVLMTFLFAGQYILDALGISEPSLTAAGGVVLFLIALRMIFPRAGGVMEHSAEDDGEPLVVPLAIPLIAGPSAMASVMLIMGSDPARAGVWAGAVFSAWLLTGSVLMLAVRFSRFLGRRGLTAIQRLMGMILTAIAINMMLTGIREFFAL</sequence>
<keyword evidence="6 7" id="KW-0472">Membrane</keyword>
<evidence type="ECO:0000256" key="4">
    <source>
        <dbReference type="ARBA" id="ARBA00022692"/>
    </source>
</evidence>
<evidence type="ECO:0000256" key="1">
    <source>
        <dbReference type="ARBA" id="ARBA00004651"/>
    </source>
</evidence>
<evidence type="ECO:0000313" key="8">
    <source>
        <dbReference type="EMBL" id="CAA9585893.1"/>
    </source>
</evidence>
<accession>A0A6J4VQL8</accession>
<protein>
    <recommendedName>
        <fullName evidence="7">UPF0056 membrane protein</fullName>
    </recommendedName>
</protein>
<organism evidence="8">
    <name type="scientific">uncultured Truepera sp</name>
    <dbReference type="NCBI Taxonomy" id="543023"/>
    <lineage>
        <taxon>Bacteria</taxon>
        <taxon>Thermotogati</taxon>
        <taxon>Deinococcota</taxon>
        <taxon>Deinococci</taxon>
        <taxon>Trueperales</taxon>
        <taxon>Trueperaceae</taxon>
        <taxon>Truepera</taxon>
        <taxon>environmental samples</taxon>
    </lineage>
</organism>
<dbReference type="PANTHER" id="PTHR33508:SF10">
    <property type="entry name" value="UPF0056 INNER MEMBRANE PROTEIN YHGN"/>
    <property type="match status" value="1"/>
</dbReference>
<feature type="transmembrane region" description="Helical" evidence="7">
    <location>
        <begin position="6"/>
        <end position="27"/>
    </location>
</feature>
<name>A0A6J4VQL8_9DEIN</name>
<dbReference type="Pfam" id="PF01914">
    <property type="entry name" value="MarC"/>
    <property type="match status" value="1"/>
</dbReference>
<feature type="transmembrane region" description="Helical" evidence="7">
    <location>
        <begin position="39"/>
        <end position="61"/>
    </location>
</feature>
<dbReference type="PANTHER" id="PTHR33508">
    <property type="entry name" value="UPF0056 MEMBRANE PROTEIN YHCE"/>
    <property type="match status" value="1"/>
</dbReference>
<feature type="transmembrane region" description="Helical" evidence="7">
    <location>
        <begin position="106"/>
        <end position="129"/>
    </location>
</feature>
<evidence type="ECO:0000256" key="6">
    <source>
        <dbReference type="ARBA" id="ARBA00023136"/>
    </source>
</evidence>
<keyword evidence="5 7" id="KW-1133">Transmembrane helix</keyword>
<comment type="similarity">
    <text evidence="2 7">Belongs to the UPF0056 (MarC) family.</text>
</comment>